<dbReference type="EMBL" id="ABXB03000001">
    <property type="protein sequence ID" value="EFA23582.1"/>
    <property type="molecule type" value="Genomic_DNA"/>
</dbReference>
<name>D1NSD0_9BIFI</name>
<protein>
    <submittedName>
        <fullName evidence="1">Uncharacterized protein</fullName>
    </submittedName>
</protein>
<dbReference type="Proteomes" id="UP000003656">
    <property type="component" value="Unassembled WGS sequence"/>
</dbReference>
<evidence type="ECO:0000313" key="1">
    <source>
        <dbReference type="EMBL" id="EFA23582.1"/>
    </source>
</evidence>
<organism evidence="1 2">
    <name type="scientific">Bifidobacterium gallicum DSM 20093 = LMG 11596</name>
    <dbReference type="NCBI Taxonomy" id="561180"/>
    <lineage>
        <taxon>Bacteria</taxon>
        <taxon>Bacillati</taxon>
        <taxon>Actinomycetota</taxon>
        <taxon>Actinomycetes</taxon>
        <taxon>Bifidobacteriales</taxon>
        <taxon>Bifidobacteriaceae</taxon>
        <taxon>Bifidobacterium</taxon>
    </lineage>
</organism>
<reference evidence="1 2" key="1">
    <citation type="submission" date="2009-11" db="EMBL/GenBank/DDBJ databases">
        <authorList>
            <person name="Weinstock G."/>
            <person name="Sodergren E."/>
            <person name="Clifton S."/>
            <person name="Fulton L."/>
            <person name="Fulton B."/>
            <person name="Courtney L."/>
            <person name="Fronick C."/>
            <person name="Harrison M."/>
            <person name="Strong C."/>
            <person name="Farmer C."/>
            <person name="Delahaunty K."/>
            <person name="Markovic C."/>
            <person name="Hall O."/>
            <person name="Minx P."/>
            <person name="Tomlinson C."/>
            <person name="Mitreva M."/>
            <person name="Nelson J."/>
            <person name="Hou S."/>
            <person name="Wollam A."/>
            <person name="Pepin K.H."/>
            <person name="Johnson M."/>
            <person name="Bhonagiri V."/>
            <person name="Nash W.E."/>
            <person name="Warren W."/>
            <person name="Chinwalla A."/>
            <person name="Mardis E.R."/>
            <person name="Wilson R.K."/>
        </authorList>
    </citation>
    <scope>NUCLEOTIDE SEQUENCE [LARGE SCALE GENOMIC DNA]</scope>
    <source>
        <strain evidence="1 2">DSM 20093</strain>
    </source>
</reference>
<sequence>MERRPMQVMASPCTAQGFLNVRHDDMMAVAAIRRMRNSRTNEMAGDLAIAVR</sequence>
<proteinExistence type="predicted"/>
<gene>
    <name evidence="1" type="ORF">BIFGAL_02686</name>
</gene>
<comment type="caution">
    <text evidence="1">The sequence shown here is derived from an EMBL/GenBank/DDBJ whole genome shotgun (WGS) entry which is preliminary data.</text>
</comment>
<dbReference type="AlphaFoldDB" id="D1NSD0"/>
<accession>D1NSD0</accession>
<evidence type="ECO:0000313" key="2">
    <source>
        <dbReference type="Proteomes" id="UP000003656"/>
    </source>
</evidence>